<evidence type="ECO:0000256" key="2">
    <source>
        <dbReference type="SAM" id="MobiDB-lite"/>
    </source>
</evidence>
<feature type="compositionally biased region" description="Basic and acidic residues" evidence="2">
    <location>
        <begin position="481"/>
        <end position="495"/>
    </location>
</feature>
<feature type="region of interest" description="Disordered" evidence="2">
    <location>
        <begin position="1"/>
        <end position="32"/>
    </location>
</feature>
<sequence length="1124" mass="119968">MLSFHSIAPVRLTQATEKRPPPKPKPNQPSVVMTDTEVASRSAVPGAIDAHEAAHMKDLKAERAPVAKLNAHNGKRVSLSALHSAAIRGCIWASEKRKGDDDGAVFIGRIQPETVTHLVMIHPWALSADQTPEEILKTFRAQISASKASSIVKIINRKMGPEPKTLQISPKAIIDGTRGPRASESSEEEEEVVVGVTETEQPQASRRERIRASFDSAKLRNPVATLKSQINQRGRKRHRDGSPSAATPDAAENAEPATDLTEGELEHHSEEESPDGAGLVSAEGETFMGRQLGEIPEEGFLEHFEEEIVEETPEEAAGVANQSDGGLFAGSTDGAGGAGQDTQGSENAKNGSQFQLTFYPSPAMDIMARYVQESCHVANGHAFPTPTAAPTAAGVLASIGWEPEKRVLDDADQQLEDENWQAREIEEDLAAISAKAARSWDKQCRKYVKQSKGGRLGGEKKSGRFAILAARVQTRKPGKGKTREDQPEEPPEKNGKAAALKQRLAAIKEKRSKTKKQEATEADPTKKQSKKEKAQKASGVILFPVILILGIPILIGKGIATGFKKIRDRKPKKDGDAEDTEQQQGQPQAKPGRRVAMKQRLSERSGSVKQGLNTRSDAIKKRLAARKAKKADAGDATTTDTPPDGQADTAAQSEAGAATTQTRLTKKQRLTSLLFAGPLAVKSALDKRRQGKDKSTPATPDDATPKEKKASKFAGAKERVKSLRTKVNKQARFAKLKARLRVLKERRKNRKNSKKNTTDNDPAPGAEVDDNDNTTSAKKHGAIAGLVAGCVALPAAKVKQARDKRRRGKAADVVEGVAAAAREEHATASNPSVAAAATNATPAAEEGESASLASRPSGMRLVPSEPEMQESAADQFSPPENGQSEVPIQQAARSEPALVPESRGGDVDVAAAAAASGNGEDHAERPAAAVRFKSIRDGFGNVRGGIGSGITNLKARRRGAGQGETPVAGEAERPQAETMDSAETHVEADPSTVEPIPQSTAAQRDAAASGGRFKFITDGIGSGIEGLKARKQREKKEVPQADEPAATTAAAEEEKRTAAANKDTAFGGRLKALKDGIGSRGAKLGETGMDEPVKTEKSKQQKPQTNKDWNSGLMDRMKWFLYAA</sequence>
<name>A0A0G2F941_9PEZI</name>
<feature type="compositionally biased region" description="Polar residues" evidence="2">
    <location>
        <begin position="604"/>
        <end position="616"/>
    </location>
</feature>
<dbReference type="OrthoDB" id="3189033at2759"/>
<feature type="compositionally biased region" description="Polar residues" evidence="2">
    <location>
        <begin position="872"/>
        <end position="887"/>
    </location>
</feature>
<protein>
    <submittedName>
        <fullName evidence="3">Putative secreted</fullName>
    </submittedName>
</protein>
<evidence type="ECO:0000313" key="3">
    <source>
        <dbReference type="EMBL" id="KKY31207.1"/>
    </source>
</evidence>
<keyword evidence="1" id="KW-0175">Coiled coil</keyword>
<feature type="compositionally biased region" description="Low complexity" evidence="2">
    <location>
        <begin position="827"/>
        <end position="854"/>
    </location>
</feature>
<dbReference type="EMBL" id="LCUC01000406">
    <property type="protein sequence ID" value="KKY31207.1"/>
    <property type="molecule type" value="Genomic_DNA"/>
</dbReference>
<feature type="compositionally biased region" description="Low complexity" evidence="2">
    <location>
        <begin position="634"/>
        <end position="651"/>
    </location>
</feature>
<comment type="caution">
    <text evidence="3">The sequence shown here is derived from an EMBL/GenBank/DDBJ whole genome shotgun (WGS) entry which is preliminary data.</text>
</comment>
<feature type="compositionally biased region" description="Basic and acidic residues" evidence="2">
    <location>
        <begin position="515"/>
        <end position="535"/>
    </location>
</feature>
<evidence type="ECO:0000256" key="1">
    <source>
        <dbReference type="SAM" id="Coils"/>
    </source>
</evidence>
<feature type="region of interest" description="Disordered" evidence="2">
    <location>
        <begin position="821"/>
        <end position="928"/>
    </location>
</feature>
<reference evidence="3 4" key="1">
    <citation type="submission" date="2015-05" db="EMBL/GenBank/DDBJ databases">
        <title>Distinctive expansion of gene families associated with plant cell wall degradation and secondary metabolism in the genomes of grapevine trunk pathogens.</title>
        <authorList>
            <person name="Lawrence D.P."/>
            <person name="Travadon R."/>
            <person name="Rolshausen P.E."/>
            <person name="Baumgartner K."/>
        </authorList>
    </citation>
    <scope>NUCLEOTIDE SEQUENCE [LARGE SCALE GENOMIC DNA]</scope>
    <source>
        <strain evidence="3">DA912</strain>
    </source>
</reference>
<accession>A0A0G2F941</accession>
<feature type="compositionally biased region" description="Basic residues" evidence="2">
    <location>
        <begin position="722"/>
        <end position="754"/>
    </location>
</feature>
<feature type="coiled-coil region" evidence="1">
    <location>
        <begin position="408"/>
        <end position="435"/>
    </location>
</feature>
<feature type="compositionally biased region" description="Basic and acidic residues" evidence="2">
    <location>
        <begin position="684"/>
        <end position="695"/>
    </location>
</feature>
<feature type="compositionally biased region" description="Low complexity" evidence="2">
    <location>
        <begin position="1041"/>
        <end position="1050"/>
    </location>
</feature>
<evidence type="ECO:0000313" key="4">
    <source>
        <dbReference type="Proteomes" id="UP000034680"/>
    </source>
</evidence>
<dbReference type="AlphaFoldDB" id="A0A0G2F941"/>
<gene>
    <name evidence="3" type="ORF">UCDDA912_g08848</name>
</gene>
<feature type="region of interest" description="Disordered" evidence="2">
    <location>
        <begin position="470"/>
        <end position="535"/>
    </location>
</feature>
<proteinExistence type="predicted"/>
<feature type="region of interest" description="Disordered" evidence="2">
    <location>
        <begin position="1027"/>
        <end position="1110"/>
    </location>
</feature>
<reference evidence="3 4" key="2">
    <citation type="submission" date="2015-05" db="EMBL/GenBank/DDBJ databases">
        <authorList>
            <person name="Morales-Cruz A."/>
            <person name="Amrine K.C."/>
            <person name="Cantu D."/>
        </authorList>
    </citation>
    <scope>NUCLEOTIDE SEQUENCE [LARGE SCALE GENOMIC DNA]</scope>
    <source>
        <strain evidence="3">DA912</strain>
    </source>
</reference>
<feature type="region of interest" description="Disordered" evidence="2">
    <location>
        <begin position="311"/>
        <end position="351"/>
    </location>
</feature>
<feature type="region of interest" description="Disordered" evidence="2">
    <location>
        <begin position="941"/>
        <end position="1010"/>
    </location>
</feature>
<feature type="region of interest" description="Disordered" evidence="2">
    <location>
        <begin position="566"/>
        <end position="777"/>
    </location>
</feature>
<dbReference type="Proteomes" id="UP000034680">
    <property type="component" value="Unassembled WGS sequence"/>
</dbReference>
<feature type="compositionally biased region" description="Basic and acidic residues" evidence="2">
    <location>
        <begin position="703"/>
        <end position="721"/>
    </location>
</feature>
<organism evidence="3 4">
    <name type="scientific">Diaporthe ampelina</name>
    <dbReference type="NCBI Taxonomy" id="1214573"/>
    <lineage>
        <taxon>Eukaryota</taxon>
        <taxon>Fungi</taxon>
        <taxon>Dikarya</taxon>
        <taxon>Ascomycota</taxon>
        <taxon>Pezizomycotina</taxon>
        <taxon>Sordariomycetes</taxon>
        <taxon>Sordariomycetidae</taxon>
        <taxon>Diaporthales</taxon>
        <taxon>Diaporthaceae</taxon>
        <taxon>Diaporthe</taxon>
    </lineage>
</organism>
<feature type="region of interest" description="Disordered" evidence="2">
    <location>
        <begin position="162"/>
        <end position="280"/>
    </location>
</feature>
<keyword evidence="4" id="KW-1185">Reference proteome</keyword>